<dbReference type="VEuPathDB" id="TriTrypDB:Tc_MARK_7356"/>
<evidence type="ECO:0000313" key="3">
    <source>
        <dbReference type="EMBL" id="PWV03350.1"/>
    </source>
</evidence>
<evidence type="ECO:0000313" key="4">
    <source>
        <dbReference type="Proteomes" id="UP000246121"/>
    </source>
</evidence>
<feature type="signal peptide" evidence="2">
    <location>
        <begin position="1"/>
        <end position="24"/>
    </location>
</feature>
<feature type="compositionally biased region" description="Basic and acidic residues" evidence="1">
    <location>
        <begin position="152"/>
        <end position="171"/>
    </location>
</feature>
<dbReference type="VEuPathDB" id="TriTrypDB:TcCL_NonESM08805"/>
<feature type="region of interest" description="Disordered" evidence="1">
    <location>
        <begin position="211"/>
        <end position="426"/>
    </location>
</feature>
<organism evidence="3 4">
    <name type="scientific">Trypanosoma cruzi</name>
    <dbReference type="NCBI Taxonomy" id="5693"/>
    <lineage>
        <taxon>Eukaryota</taxon>
        <taxon>Discoba</taxon>
        <taxon>Euglenozoa</taxon>
        <taxon>Kinetoplastea</taxon>
        <taxon>Metakinetoplastina</taxon>
        <taxon>Trypanosomatida</taxon>
        <taxon>Trypanosomatidae</taxon>
        <taxon>Trypanosoma</taxon>
        <taxon>Schizotrypanum</taxon>
    </lineage>
</organism>
<reference evidence="3 4" key="1">
    <citation type="journal article" date="2018" name="Microb. Genom.">
        <title>Expanding an expanded genome: long-read sequencing of Trypanosoma cruzi.</title>
        <authorList>
            <person name="Berna L."/>
            <person name="Rodriguez M."/>
            <person name="Chiribao M.L."/>
            <person name="Parodi-Talice A."/>
            <person name="Pita S."/>
            <person name="Rijo G."/>
            <person name="Alvarez-Valin F."/>
            <person name="Robello C."/>
        </authorList>
    </citation>
    <scope>NUCLEOTIDE SEQUENCE [LARGE SCALE GENOMIC DNA]</scope>
    <source>
        <strain evidence="3 4">Dm28c</strain>
    </source>
</reference>
<sequence>MAMMMTGRVLLVCALCVLWCGAGGRCDVEEALEDEFCNKSYVEALSLLANKTDDEIKKKYCKQDDEKATCLKTLRSNIADALKKEKKKEDNAAHRESDILRDTGASIGSPRAKSSKAAGANTAVLPPPLPLNVEGGFDAQIHGSAGGAGHQQHSDDVRSEEERRNHPESGRCSEGQAALGECSHVPAGDAAAEGSHQYSADVQDATIHNKGEETPETGLQSTEAREGTDGAPAPSQYPPNTDESHEDKSRRVAAPDTIPAENTSPGSNREQTSQFSSPTGSETTGGSDNEGPEKTSINMQMSDAPFNGEEQHRESTVGNEDATTVQSAAEKRNTTTPGSSDDSTAAAAAVQPEDGMESNPAKNDLSPPSTEDAAQLSMAPDAEGASNSEENTNSQSGGNPNVTIATATQTNHTTTPGDSDSSTAVPHTTSPLLLLLVVACAAAAAVVAA</sequence>
<dbReference type="VEuPathDB" id="TriTrypDB:C4B63_1g872"/>
<feature type="compositionally biased region" description="Polar residues" evidence="1">
    <location>
        <begin position="416"/>
        <end position="426"/>
    </location>
</feature>
<feature type="compositionally biased region" description="Polar residues" evidence="1">
    <location>
        <begin position="385"/>
        <end position="402"/>
    </location>
</feature>
<comment type="caution">
    <text evidence="3">The sequence shown here is derived from an EMBL/GenBank/DDBJ whole genome shotgun (WGS) entry which is preliminary data.</text>
</comment>
<feature type="chain" id="PRO_5016145331" evidence="2">
    <location>
        <begin position="25"/>
        <end position="449"/>
    </location>
</feature>
<dbReference type="VEuPathDB" id="TriTrypDB:TcG_09111"/>
<dbReference type="VEuPathDB" id="TriTrypDB:BCY84_15553"/>
<dbReference type="AlphaFoldDB" id="A0A2V2W402"/>
<gene>
    <name evidence="3" type="ORF">C4B63_1g872</name>
</gene>
<feature type="compositionally biased region" description="Low complexity" evidence="1">
    <location>
        <begin position="276"/>
        <end position="287"/>
    </location>
</feature>
<evidence type="ECO:0000256" key="2">
    <source>
        <dbReference type="SAM" id="SignalP"/>
    </source>
</evidence>
<dbReference type="EMBL" id="PRFA01000001">
    <property type="protein sequence ID" value="PWV03350.1"/>
    <property type="molecule type" value="Genomic_DNA"/>
</dbReference>
<dbReference type="VEuPathDB" id="TriTrypDB:TcCLB.508761.30"/>
<dbReference type="VEuPathDB" id="TriTrypDB:TcBrA4_0174240"/>
<dbReference type="VEuPathDB" id="TriTrypDB:TCSYLVIO_002212"/>
<feature type="compositionally biased region" description="Polar residues" evidence="1">
    <location>
        <begin position="334"/>
        <end position="343"/>
    </location>
</feature>
<dbReference type="VEuPathDB" id="TriTrypDB:TCDM_11700"/>
<feature type="compositionally biased region" description="Basic and acidic residues" evidence="1">
    <location>
        <begin position="83"/>
        <end position="101"/>
    </location>
</feature>
<feature type="compositionally biased region" description="Polar residues" evidence="1">
    <location>
        <begin position="316"/>
        <end position="327"/>
    </location>
</feature>
<name>A0A2V2W402_TRYCR</name>
<feature type="region of interest" description="Disordered" evidence="1">
    <location>
        <begin position="83"/>
        <end position="176"/>
    </location>
</feature>
<proteinExistence type="predicted"/>
<dbReference type="VEuPathDB" id="TriTrypDB:ECC02_007924"/>
<feature type="compositionally biased region" description="Polar residues" evidence="1">
    <location>
        <begin position="260"/>
        <end position="275"/>
    </location>
</feature>
<accession>A0A2V2W402</accession>
<feature type="compositionally biased region" description="Low complexity" evidence="1">
    <location>
        <begin position="403"/>
        <end position="415"/>
    </location>
</feature>
<dbReference type="VEuPathDB" id="TriTrypDB:TcCLB.508221.580"/>
<dbReference type="Proteomes" id="UP000246121">
    <property type="component" value="Unassembled WGS sequence"/>
</dbReference>
<evidence type="ECO:0000256" key="1">
    <source>
        <dbReference type="SAM" id="MobiDB-lite"/>
    </source>
</evidence>
<protein>
    <submittedName>
        <fullName evidence="3">Mucin-associated surface protein (MASP)</fullName>
    </submittedName>
</protein>
<dbReference type="VEuPathDB" id="TriTrypDB:C3747_3g721"/>
<keyword evidence="2" id="KW-0732">Signal</keyword>
<dbReference type="VEuPathDB" id="TriTrypDB:TcCLB.507237.340"/>